<organism evidence="1 2">
    <name type="scientific">Mesorhizobium plurifarium</name>
    <dbReference type="NCBI Taxonomy" id="69974"/>
    <lineage>
        <taxon>Bacteria</taxon>
        <taxon>Pseudomonadati</taxon>
        <taxon>Pseudomonadota</taxon>
        <taxon>Alphaproteobacteria</taxon>
        <taxon>Hyphomicrobiales</taxon>
        <taxon>Phyllobacteriaceae</taxon>
        <taxon>Mesorhizobium</taxon>
    </lineage>
</organism>
<evidence type="ECO:0000313" key="2">
    <source>
        <dbReference type="Proteomes" id="UP000046373"/>
    </source>
</evidence>
<protein>
    <submittedName>
        <fullName evidence="1">Uncharacterized protein</fullName>
    </submittedName>
</protein>
<evidence type="ECO:0000313" key="1">
    <source>
        <dbReference type="EMBL" id="CDX39602.1"/>
    </source>
</evidence>
<accession>A0A090F6T4</accession>
<name>A0A090F6T4_MESPL</name>
<proteinExistence type="predicted"/>
<gene>
    <name evidence="1" type="ORF">MPLDJ20_260058</name>
</gene>
<dbReference type="Proteomes" id="UP000046373">
    <property type="component" value="Unassembled WGS sequence"/>
</dbReference>
<reference evidence="1 2" key="1">
    <citation type="submission" date="2014-08" db="EMBL/GenBank/DDBJ databases">
        <authorList>
            <person name="Moulin Lionel"/>
        </authorList>
    </citation>
    <scope>NUCLEOTIDE SEQUENCE [LARGE SCALE GENOMIC DNA]</scope>
</reference>
<sequence length="61" mass="7058">MSSLDFFDRKYERAETVWTGPQCCQRLRQRTPPLMSNDMFSVKAADRANQIAVLSWGRPGH</sequence>
<dbReference type="EMBL" id="CCNB01000019">
    <property type="protein sequence ID" value="CDX39602.1"/>
    <property type="molecule type" value="Genomic_DNA"/>
</dbReference>
<dbReference type="AlphaFoldDB" id="A0A090F6T4"/>